<dbReference type="CDD" id="cd05271">
    <property type="entry name" value="NDUFA9_like_SDR_a"/>
    <property type="match status" value="1"/>
</dbReference>
<accession>A0A0B3RQZ9</accession>
<sequence length="327" mass="35562">MSKLVTIYGGSGFVGRYIARRMAREGWRVRVACRRPNEAIFVRPYGVVGQVEPVFCNIRDDDSVRSVMQGADAVVNCVGTFDKGGKNNFDAVQHEGAERIARIAAEEGVSRMVHVSAIGADPKGKSLYAKSKGKGEEAVLEHMPQAVILRPSVIFGPEDAFFNRFASMTRMGPVLPIVGGATKFQPVYVDDVAQAAVKGVLGQAEPGIYELGGPDVMTFRELMQVMLDVIRRRRLVANIPFFAASVIGAVSDLVQSLSLGLIPAQITADQVRSLRQDNVTAEGARGFSDLGISPMSVQAVLPDYLWRFRPSGQYEAIKESAQNLRSQ</sequence>
<gene>
    <name evidence="2" type="ORF">OA50_02061</name>
</gene>
<keyword evidence="3" id="KW-1185">Reference proteome</keyword>
<feature type="domain" description="NAD-dependent epimerase/dehydratase" evidence="1">
    <location>
        <begin position="5"/>
        <end position="211"/>
    </location>
</feature>
<evidence type="ECO:0000259" key="1">
    <source>
        <dbReference type="Pfam" id="PF01370"/>
    </source>
</evidence>
<comment type="caution">
    <text evidence="2">The sequence shown here is derived from an EMBL/GenBank/DDBJ whole genome shotgun (WGS) entry which is preliminary data.</text>
</comment>
<dbReference type="PANTHER" id="PTHR12126:SF11">
    <property type="entry name" value="NADH DEHYDROGENASE [UBIQUINONE] 1 ALPHA SUBCOMPLEX SUBUNIT 9, MITOCHONDRIAL"/>
    <property type="match status" value="1"/>
</dbReference>
<proteinExistence type="predicted"/>
<protein>
    <submittedName>
        <fullName evidence="2">3-beta hydroxysteroid dehydrogenase/isomerase</fullName>
    </submittedName>
</protein>
<dbReference type="RefSeq" id="WP_043140566.1">
    <property type="nucleotide sequence ID" value="NZ_JSUQ01000007.1"/>
</dbReference>
<dbReference type="STRING" id="561184.SAMN05216376_106157"/>
<dbReference type="PANTHER" id="PTHR12126">
    <property type="entry name" value="NADH-UBIQUINONE OXIDOREDUCTASE 39 KDA SUBUNIT-RELATED"/>
    <property type="match status" value="1"/>
</dbReference>
<dbReference type="Proteomes" id="UP000030960">
    <property type="component" value="Unassembled WGS sequence"/>
</dbReference>
<dbReference type="SUPFAM" id="SSF51735">
    <property type="entry name" value="NAD(P)-binding Rossmann-fold domains"/>
    <property type="match status" value="1"/>
</dbReference>
<name>A0A0B3RQZ9_9RHOB</name>
<dbReference type="Gene3D" id="3.40.50.720">
    <property type="entry name" value="NAD(P)-binding Rossmann-like Domain"/>
    <property type="match status" value="1"/>
</dbReference>
<dbReference type="GO" id="GO:0016853">
    <property type="term" value="F:isomerase activity"/>
    <property type="evidence" value="ECO:0007669"/>
    <property type="project" value="UniProtKB-KW"/>
</dbReference>
<dbReference type="PATRIC" id="fig|1515334.3.peg.2076"/>
<dbReference type="InterPro" id="IPR051207">
    <property type="entry name" value="ComplexI_NDUFA9_subunit"/>
</dbReference>
<dbReference type="EMBL" id="JSUQ01000007">
    <property type="protein sequence ID" value="KHQ53530.1"/>
    <property type="molecule type" value="Genomic_DNA"/>
</dbReference>
<dbReference type="Pfam" id="PF01370">
    <property type="entry name" value="Epimerase"/>
    <property type="match status" value="1"/>
</dbReference>
<dbReference type="AlphaFoldDB" id="A0A0B3RQZ9"/>
<evidence type="ECO:0000313" key="2">
    <source>
        <dbReference type="EMBL" id="KHQ53530.1"/>
    </source>
</evidence>
<organism evidence="2 3">
    <name type="scientific">Mameliella alba</name>
    <dbReference type="NCBI Taxonomy" id="561184"/>
    <lineage>
        <taxon>Bacteria</taxon>
        <taxon>Pseudomonadati</taxon>
        <taxon>Pseudomonadota</taxon>
        <taxon>Alphaproteobacteria</taxon>
        <taxon>Rhodobacterales</taxon>
        <taxon>Roseobacteraceae</taxon>
        <taxon>Mameliella</taxon>
    </lineage>
</organism>
<keyword evidence="2" id="KW-0413">Isomerase</keyword>
<reference evidence="2 3" key="1">
    <citation type="submission" date="2014-10" db="EMBL/GenBank/DDBJ databases">
        <title>Genome sequence of Ponticoccus sp. strain UMTAT08 isolated from clonal culture of toxic dinoflagellate Alexandrium tamiyavanichii.</title>
        <authorList>
            <person name="Gan H.Y."/>
            <person name="Muhd D.-D."/>
            <person name="Mohd Noor M.E."/>
            <person name="Yeong Y.S."/>
            <person name="Usup G."/>
        </authorList>
    </citation>
    <scope>NUCLEOTIDE SEQUENCE [LARGE SCALE GENOMIC DNA]</scope>
    <source>
        <strain evidence="2 3">UMTAT08</strain>
    </source>
</reference>
<dbReference type="InterPro" id="IPR001509">
    <property type="entry name" value="Epimerase_deHydtase"/>
</dbReference>
<dbReference type="GO" id="GO:0044877">
    <property type="term" value="F:protein-containing complex binding"/>
    <property type="evidence" value="ECO:0007669"/>
    <property type="project" value="TreeGrafter"/>
</dbReference>
<evidence type="ECO:0000313" key="3">
    <source>
        <dbReference type="Proteomes" id="UP000030960"/>
    </source>
</evidence>
<dbReference type="FunFam" id="3.40.50.720:FF:000702">
    <property type="entry name" value="NADH dehydrogenase (Ubiquinone)"/>
    <property type="match status" value="1"/>
</dbReference>
<dbReference type="InterPro" id="IPR036291">
    <property type="entry name" value="NAD(P)-bd_dom_sf"/>
</dbReference>
<dbReference type="OrthoDB" id="9776313at2"/>